<dbReference type="Proteomes" id="UP000434580">
    <property type="component" value="Unassembled WGS sequence"/>
</dbReference>
<evidence type="ECO:0000313" key="2">
    <source>
        <dbReference type="EMBL" id="CAA0122397.1"/>
    </source>
</evidence>
<gene>
    <name evidence="2" type="ORF">DPBNPPHM_02849</name>
</gene>
<dbReference type="EMBL" id="CACSII010000022">
    <property type="protein sequence ID" value="CAA0122397.1"/>
    <property type="molecule type" value="Genomic_DNA"/>
</dbReference>
<protein>
    <recommendedName>
        <fullName evidence="1">Serine aminopeptidase S33 domain-containing protein</fullName>
    </recommendedName>
</protein>
<dbReference type="InterPro" id="IPR022742">
    <property type="entry name" value="Hydrolase_4"/>
</dbReference>
<name>A0A5S9QTK5_9GAMM</name>
<reference evidence="2 3" key="1">
    <citation type="submission" date="2019-11" db="EMBL/GenBank/DDBJ databases">
        <authorList>
            <person name="Holert J."/>
        </authorList>
    </citation>
    <scope>NUCLEOTIDE SEQUENCE [LARGE SCALE GENOMIC DNA]</scope>
    <source>
        <strain evidence="2">BC5_2</strain>
    </source>
</reference>
<evidence type="ECO:0000313" key="3">
    <source>
        <dbReference type="Proteomes" id="UP000434580"/>
    </source>
</evidence>
<sequence>MSVSEHAVLTPAGHHIAVRTYEPNSTPRAVVVVAGAIGVAQSHYADFAGWLAEQGYAAITFDYEGIGDSIANHVRYSKSDILSWANHDCPALLGFARDLVPGVPLNWVGHSVGGHMLGMMKDTRGIDKAITVASGSGYWRENSPPTKRVVWALWYLLVPMVVPVFGYFPGDKINIISDLPKGVIWQWRKWCLNSDYAVGVEPGMQQRFDEANFPITGFSFSDDEMMSQTNVDRLHGYFRGTDPKMVRVLPVDIDAARIGHIGWHKSRHQAFWERFIHPEIVISNPI</sequence>
<feature type="domain" description="Serine aminopeptidase S33" evidence="1">
    <location>
        <begin position="26"/>
        <end position="151"/>
    </location>
</feature>
<dbReference type="Gene3D" id="3.40.50.1820">
    <property type="entry name" value="alpha/beta hydrolase"/>
    <property type="match status" value="1"/>
</dbReference>
<dbReference type="AlphaFoldDB" id="A0A5S9QTK5"/>
<dbReference type="InterPro" id="IPR017208">
    <property type="entry name" value="UCP037442_abhydr"/>
</dbReference>
<organism evidence="2 3">
    <name type="scientific">BD1-7 clade bacterium</name>
    <dbReference type="NCBI Taxonomy" id="2029982"/>
    <lineage>
        <taxon>Bacteria</taxon>
        <taxon>Pseudomonadati</taxon>
        <taxon>Pseudomonadota</taxon>
        <taxon>Gammaproteobacteria</taxon>
        <taxon>Cellvibrionales</taxon>
        <taxon>Spongiibacteraceae</taxon>
        <taxon>BD1-7 clade</taxon>
    </lineage>
</organism>
<accession>A0A5S9QTK5</accession>
<proteinExistence type="predicted"/>
<dbReference type="PIRSF" id="PIRSF037442">
    <property type="entry name" value="UCP037442_abhydr"/>
    <property type="match status" value="1"/>
</dbReference>
<dbReference type="SUPFAM" id="SSF53474">
    <property type="entry name" value="alpha/beta-Hydrolases"/>
    <property type="match status" value="1"/>
</dbReference>
<dbReference type="Pfam" id="PF12146">
    <property type="entry name" value="Hydrolase_4"/>
    <property type="match status" value="1"/>
</dbReference>
<dbReference type="InterPro" id="IPR029058">
    <property type="entry name" value="AB_hydrolase_fold"/>
</dbReference>
<evidence type="ECO:0000259" key="1">
    <source>
        <dbReference type="Pfam" id="PF12146"/>
    </source>
</evidence>